<sequence>MATNKFITMKNILIALLAGIPALTFAQEDFTLKGKIASYNAPAKVYLQYVDGGQRKLDSAAITNGQFTINGTVANPVEAYVVLSEDGSPLRQLNNPDVGSVYLSKGVINIEGSSLQTAKVSGNTLNEEFAKLKSLKKETEDAIEGVNKKYYAATDEQREDEEFVNGLREEIVPLFDKLKAIDADYIKSAKNYISLNILDQNLGADNVVEYEGYFKSFPADLQSSDKGKSLAERIASLKTVAVGAIAPDFSLPDTAGNQLALSSLRGKYVLVDFWASWCGPCRQENPNLVAAFNKYKEKGFTILGVSLDNPGKKDAWLKAIADDKLEQWPQVSDLKGWKSDAAALYSVRSIPQNFLLDKDGKIVASNLRGEALEAKLEELLK</sequence>
<dbReference type="InterPro" id="IPR025380">
    <property type="entry name" value="DUF4369"/>
</dbReference>
<dbReference type="PANTHER" id="PTHR42852">
    <property type="entry name" value="THIOL:DISULFIDE INTERCHANGE PROTEIN DSBE"/>
    <property type="match status" value="1"/>
</dbReference>
<dbReference type="CDD" id="cd02966">
    <property type="entry name" value="TlpA_like_family"/>
    <property type="match status" value="1"/>
</dbReference>
<dbReference type="InterPro" id="IPR013766">
    <property type="entry name" value="Thioredoxin_domain"/>
</dbReference>
<dbReference type="InterPro" id="IPR036249">
    <property type="entry name" value="Thioredoxin-like_sf"/>
</dbReference>
<dbReference type="InterPro" id="IPR017937">
    <property type="entry name" value="Thioredoxin_CS"/>
</dbReference>
<dbReference type="SUPFAM" id="SSF52833">
    <property type="entry name" value="Thioredoxin-like"/>
    <property type="match status" value="1"/>
</dbReference>
<organism evidence="7 8">
    <name type="scientific">Sphingobacterium alimentarium</name>
    <dbReference type="NCBI Taxonomy" id="797292"/>
    <lineage>
        <taxon>Bacteria</taxon>
        <taxon>Pseudomonadati</taxon>
        <taxon>Bacteroidota</taxon>
        <taxon>Sphingobacteriia</taxon>
        <taxon>Sphingobacteriales</taxon>
        <taxon>Sphingobacteriaceae</taxon>
        <taxon>Sphingobacterium</taxon>
    </lineage>
</organism>
<evidence type="ECO:0000313" key="8">
    <source>
        <dbReference type="Proteomes" id="UP000295197"/>
    </source>
</evidence>
<feature type="signal peptide" evidence="5">
    <location>
        <begin position="1"/>
        <end position="26"/>
    </location>
</feature>
<keyword evidence="2" id="KW-0201">Cytochrome c-type biogenesis</keyword>
<proteinExistence type="predicted"/>
<evidence type="ECO:0000256" key="1">
    <source>
        <dbReference type="ARBA" id="ARBA00004196"/>
    </source>
</evidence>
<evidence type="ECO:0000256" key="5">
    <source>
        <dbReference type="SAM" id="SignalP"/>
    </source>
</evidence>
<keyword evidence="8" id="KW-1185">Reference proteome</keyword>
<comment type="caution">
    <text evidence="7">The sequence shown here is derived from an EMBL/GenBank/DDBJ whole genome shotgun (WGS) entry which is preliminary data.</text>
</comment>
<accession>A0A4R3VYB8</accession>
<feature type="chain" id="PRO_5020491868" evidence="5">
    <location>
        <begin position="27"/>
        <end position="381"/>
    </location>
</feature>
<keyword evidence="3" id="KW-1015">Disulfide bond</keyword>
<dbReference type="Gene3D" id="3.40.30.10">
    <property type="entry name" value="Glutaredoxin"/>
    <property type="match status" value="1"/>
</dbReference>
<dbReference type="AlphaFoldDB" id="A0A4R3VYB8"/>
<reference evidence="7 8" key="1">
    <citation type="submission" date="2019-03" db="EMBL/GenBank/DDBJ databases">
        <title>Genomic Encyclopedia of Type Strains, Phase IV (KMG-IV): sequencing the most valuable type-strain genomes for metagenomic binning, comparative biology and taxonomic classification.</title>
        <authorList>
            <person name="Goeker M."/>
        </authorList>
    </citation>
    <scope>NUCLEOTIDE SEQUENCE [LARGE SCALE GENOMIC DNA]</scope>
    <source>
        <strain evidence="7 8">DSM 22362</strain>
    </source>
</reference>
<feature type="domain" description="Thioredoxin" evidence="6">
    <location>
        <begin position="240"/>
        <end position="381"/>
    </location>
</feature>
<protein>
    <submittedName>
        <fullName evidence="7">Peroxiredoxin</fullName>
    </submittedName>
</protein>
<evidence type="ECO:0000259" key="6">
    <source>
        <dbReference type="PROSITE" id="PS51352"/>
    </source>
</evidence>
<dbReference type="PANTHER" id="PTHR42852:SF6">
    <property type="entry name" value="THIOL:DISULFIDE INTERCHANGE PROTEIN DSBE"/>
    <property type="match status" value="1"/>
</dbReference>
<evidence type="ECO:0000256" key="4">
    <source>
        <dbReference type="ARBA" id="ARBA00023284"/>
    </source>
</evidence>
<dbReference type="GO" id="GO:0016491">
    <property type="term" value="F:oxidoreductase activity"/>
    <property type="evidence" value="ECO:0007669"/>
    <property type="project" value="InterPro"/>
</dbReference>
<gene>
    <name evidence="7" type="ORF">EDC17_101412</name>
</gene>
<evidence type="ECO:0000313" key="7">
    <source>
        <dbReference type="EMBL" id="TCV15177.1"/>
    </source>
</evidence>
<dbReference type="Proteomes" id="UP000295197">
    <property type="component" value="Unassembled WGS sequence"/>
</dbReference>
<dbReference type="InterPro" id="IPR050553">
    <property type="entry name" value="Thioredoxin_ResA/DsbE_sf"/>
</dbReference>
<dbReference type="GO" id="GO:0016209">
    <property type="term" value="F:antioxidant activity"/>
    <property type="evidence" value="ECO:0007669"/>
    <property type="project" value="InterPro"/>
</dbReference>
<dbReference type="Pfam" id="PF00578">
    <property type="entry name" value="AhpC-TSA"/>
    <property type="match status" value="1"/>
</dbReference>
<comment type="subcellular location">
    <subcellularLocation>
        <location evidence="1">Cell envelope</location>
    </subcellularLocation>
</comment>
<dbReference type="GO" id="GO:0030313">
    <property type="term" value="C:cell envelope"/>
    <property type="evidence" value="ECO:0007669"/>
    <property type="project" value="UniProtKB-SubCell"/>
</dbReference>
<evidence type="ECO:0000256" key="3">
    <source>
        <dbReference type="ARBA" id="ARBA00023157"/>
    </source>
</evidence>
<dbReference type="Pfam" id="PF14289">
    <property type="entry name" value="DUF4369"/>
    <property type="match status" value="1"/>
</dbReference>
<dbReference type="InterPro" id="IPR000866">
    <property type="entry name" value="AhpC/TSA"/>
</dbReference>
<evidence type="ECO:0000256" key="2">
    <source>
        <dbReference type="ARBA" id="ARBA00022748"/>
    </source>
</evidence>
<dbReference type="PROSITE" id="PS51352">
    <property type="entry name" value="THIOREDOXIN_2"/>
    <property type="match status" value="1"/>
</dbReference>
<name>A0A4R3VYB8_9SPHI</name>
<dbReference type="PROSITE" id="PS00194">
    <property type="entry name" value="THIOREDOXIN_1"/>
    <property type="match status" value="1"/>
</dbReference>
<keyword evidence="4" id="KW-0676">Redox-active center</keyword>
<dbReference type="EMBL" id="SMBZ01000014">
    <property type="protein sequence ID" value="TCV15177.1"/>
    <property type="molecule type" value="Genomic_DNA"/>
</dbReference>
<dbReference type="GO" id="GO:0017004">
    <property type="term" value="P:cytochrome complex assembly"/>
    <property type="evidence" value="ECO:0007669"/>
    <property type="project" value="UniProtKB-KW"/>
</dbReference>
<keyword evidence="5" id="KW-0732">Signal</keyword>